<accession>A0A0V1PZH8</accession>
<comment type="caution">
    <text evidence="1">The sequence shown here is derived from an EMBL/GenBank/DDBJ whole genome shotgun (WGS) entry which is preliminary data.</text>
</comment>
<reference evidence="1 2" key="1">
    <citation type="submission" date="2015-11" db="EMBL/GenBank/DDBJ databases">
        <title>The genome of Debaryomyces fabryi.</title>
        <authorList>
            <person name="Tafer H."/>
            <person name="Lopandic K."/>
        </authorList>
    </citation>
    <scope>NUCLEOTIDE SEQUENCE [LARGE SCALE GENOMIC DNA]</scope>
    <source>
        <strain evidence="1 2">CBS 789</strain>
    </source>
</reference>
<evidence type="ECO:0000313" key="1">
    <source>
        <dbReference type="EMBL" id="KSA01530.1"/>
    </source>
</evidence>
<dbReference type="OrthoDB" id="4022859at2759"/>
<sequence length="245" mass="28388">MREMNCHEVDAVSCYSDTTVTENDNFNLNTFNNYYTTRNRIVDEGLEIEDYEIKIVSNSHTRSLKLSSINNFIQMIVSPQDFQQLLGIHQNSLEQITVQHLIIYVFCNMRELLLDTVKYVNQVRLLHLGKKYAIEDFTKNRNMSLINDLKITECPSFHLVLTDLPISPLPLISKKFVIMNFFNHEEYTGSVTYAEAIVKKFKTNTNSRKSSVVSNTETLSDVTTTNVSLKSEGKFKGRLKRFCRF</sequence>
<dbReference type="GeneID" id="26839684"/>
<proteinExistence type="predicted"/>
<evidence type="ECO:0000313" key="2">
    <source>
        <dbReference type="Proteomes" id="UP000054251"/>
    </source>
</evidence>
<dbReference type="RefSeq" id="XP_015467632.1">
    <property type="nucleotide sequence ID" value="XM_015611505.1"/>
</dbReference>
<organism evidence="1 2">
    <name type="scientific">Debaryomyces fabryi</name>
    <dbReference type="NCBI Taxonomy" id="58627"/>
    <lineage>
        <taxon>Eukaryota</taxon>
        <taxon>Fungi</taxon>
        <taxon>Dikarya</taxon>
        <taxon>Ascomycota</taxon>
        <taxon>Saccharomycotina</taxon>
        <taxon>Pichiomycetes</taxon>
        <taxon>Debaryomycetaceae</taxon>
        <taxon>Debaryomyces</taxon>
    </lineage>
</organism>
<name>A0A0V1PZH8_9ASCO</name>
<dbReference type="EMBL" id="LMYN01000050">
    <property type="protein sequence ID" value="KSA01530.1"/>
    <property type="molecule type" value="Genomic_DNA"/>
</dbReference>
<keyword evidence="2" id="KW-1185">Reference proteome</keyword>
<dbReference type="Proteomes" id="UP000054251">
    <property type="component" value="Unassembled WGS sequence"/>
</dbReference>
<protein>
    <submittedName>
        <fullName evidence="1">Uncharacterized protein</fullName>
    </submittedName>
</protein>
<gene>
    <name evidence="1" type="ORF">AC631_02675</name>
</gene>
<dbReference type="AlphaFoldDB" id="A0A0V1PZH8"/>